<sequence length="82" mass="8585">MVIDDALVRELLDATEDGAAIVLLEGRAEVVAQAALDSDDFRGAAVLVSRAELRDRMSGSPTDEEVTRLAASLSDAVDKLGA</sequence>
<gene>
    <name evidence="1" type="ORF">ACF05T_06590</name>
</gene>
<accession>A0ABW6Y874</accession>
<evidence type="ECO:0000313" key="1">
    <source>
        <dbReference type="EMBL" id="MFF8275771.1"/>
    </source>
</evidence>
<reference evidence="1 2" key="1">
    <citation type="submission" date="2024-10" db="EMBL/GenBank/DDBJ databases">
        <title>The Natural Products Discovery Center: Release of the First 8490 Sequenced Strains for Exploring Actinobacteria Biosynthetic Diversity.</title>
        <authorList>
            <person name="Kalkreuter E."/>
            <person name="Kautsar S.A."/>
            <person name="Yang D."/>
            <person name="Bader C.D."/>
            <person name="Teijaro C.N."/>
            <person name="Fluegel L."/>
            <person name="Davis C.M."/>
            <person name="Simpson J.R."/>
            <person name="Lauterbach L."/>
            <person name="Steele A.D."/>
            <person name="Gui C."/>
            <person name="Meng S."/>
            <person name="Li G."/>
            <person name="Viehrig K."/>
            <person name="Ye F."/>
            <person name="Su P."/>
            <person name="Kiefer A.F."/>
            <person name="Nichols A."/>
            <person name="Cepeda A.J."/>
            <person name="Yan W."/>
            <person name="Fan B."/>
            <person name="Jiang Y."/>
            <person name="Adhikari A."/>
            <person name="Zheng C.-J."/>
            <person name="Schuster L."/>
            <person name="Cowan T.M."/>
            <person name="Smanski M.J."/>
            <person name="Chevrette M.G."/>
            <person name="De Carvalho L.P.S."/>
            <person name="Shen B."/>
        </authorList>
    </citation>
    <scope>NUCLEOTIDE SEQUENCE [LARGE SCALE GENOMIC DNA]</scope>
    <source>
        <strain evidence="1 2">NPDC015755</strain>
    </source>
</reference>
<comment type="caution">
    <text evidence="1">The sequence shown here is derived from an EMBL/GenBank/DDBJ whole genome shotgun (WGS) entry which is preliminary data.</text>
</comment>
<protein>
    <submittedName>
        <fullName evidence="1">Uncharacterized protein</fullName>
    </submittedName>
</protein>
<dbReference type="Proteomes" id="UP001603013">
    <property type="component" value="Unassembled WGS sequence"/>
</dbReference>
<organism evidence="1 2">
    <name type="scientific">Streptomyces lateritius</name>
    <dbReference type="NCBI Taxonomy" id="67313"/>
    <lineage>
        <taxon>Bacteria</taxon>
        <taxon>Bacillati</taxon>
        <taxon>Actinomycetota</taxon>
        <taxon>Actinomycetes</taxon>
        <taxon>Kitasatosporales</taxon>
        <taxon>Streptomycetaceae</taxon>
        <taxon>Streptomyces</taxon>
    </lineage>
</organism>
<evidence type="ECO:0000313" key="2">
    <source>
        <dbReference type="Proteomes" id="UP001603013"/>
    </source>
</evidence>
<proteinExistence type="predicted"/>
<dbReference type="RefSeq" id="WP_391933388.1">
    <property type="nucleotide sequence ID" value="NZ_JBIBSM010000003.1"/>
</dbReference>
<dbReference type="EMBL" id="JBIBSM010000003">
    <property type="protein sequence ID" value="MFF8275771.1"/>
    <property type="molecule type" value="Genomic_DNA"/>
</dbReference>
<name>A0ABW6Y874_9ACTN</name>
<keyword evidence="2" id="KW-1185">Reference proteome</keyword>